<dbReference type="OrthoDB" id="7577170at2"/>
<evidence type="ECO:0000313" key="2">
    <source>
        <dbReference type="Proteomes" id="UP000229897"/>
    </source>
</evidence>
<dbReference type="AlphaFoldDB" id="A0A2D2DIS5"/>
<dbReference type="Pfam" id="PF11367">
    <property type="entry name" value="Tail_completion_gp17"/>
    <property type="match status" value="1"/>
</dbReference>
<dbReference type="RefSeq" id="WP_099874830.1">
    <property type="nucleotide sequence ID" value="NZ_CP024608.1"/>
</dbReference>
<organism evidence="1 2">
    <name type="scientific">Massilia violaceinigra</name>
    <dbReference type="NCBI Taxonomy" id="2045208"/>
    <lineage>
        <taxon>Bacteria</taxon>
        <taxon>Pseudomonadati</taxon>
        <taxon>Pseudomonadota</taxon>
        <taxon>Betaproteobacteria</taxon>
        <taxon>Burkholderiales</taxon>
        <taxon>Oxalobacteraceae</taxon>
        <taxon>Telluria group</taxon>
        <taxon>Massilia</taxon>
    </lineage>
</organism>
<protein>
    <recommendedName>
        <fullName evidence="3">DUF3168 domain-containing protein</fullName>
    </recommendedName>
</protein>
<dbReference type="KEGG" id="mass:CR152_10215"/>
<keyword evidence="2" id="KW-1185">Reference proteome</keyword>
<evidence type="ECO:0008006" key="3">
    <source>
        <dbReference type="Google" id="ProtNLM"/>
    </source>
</evidence>
<gene>
    <name evidence="1" type="ORF">CR152_10215</name>
</gene>
<name>A0A2D2DIS5_9BURK</name>
<evidence type="ECO:0000313" key="1">
    <source>
        <dbReference type="EMBL" id="ATQ74855.1"/>
    </source>
</evidence>
<accession>A0A2D2DIS5</accession>
<dbReference type="EMBL" id="CP024608">
    <property type="protein sequence ID" value="ATQ74855.1"/>
    <property type="molecule type" value="Genomic_DNA"/>
</dbReference>
<proteinExistence type="predicted"/>
<dbReference type="Proteomes" id="UP000229897">
    <property type="component" value="Chromosome"/>
</dbReference>
<dbReference type="InterPro" id="IPR021508">
    <property type="entry name" value="Gp17-like"/>
</dbReference>
<reference evidence="1" key="1">
    <citation type="submission" date="2017-10" db="EMBL/GenBank/DDBJ databases">
        <title>Massilia psychrophilum sp. nov., a novel purple-pigmented bacterium isolated from Tianshan glacier, Xinjiang Municipality, China.</title>
        <authorList>
            <person name="Wang H."/>
        </authorList>
    </citation>
    <scope>NUCLEOTIDE SEQUENCE [LARGE SCALE GENOMIC DNA]</scope>
    <source>
        <strain evidence="1">B2</strain>
    </source>
</reference>
<sequence>MSDWKIIRALLAADAPLAAVVGPRVVAGTLKSTVVLPALSIQSISNVPHARVADTATTVLTTSRTQVTVHAKNIVQQTEILRLVGSAIRGGRREVAGIMVADIQRDLIGPDMSDENAGIFEQTRDFRVKYYDPI</sequence>